<dbReference type="Gene3D" id="3.40.50.720">
    <property type="entry name" value="NAD(P)-binding Rossmann-like Domain"/>
    <property type="match status" value="1"/>
</dbReference>
<evidence type="ECO:0000259" key="1">
    <source>
        <dbReference type="Pfam" id="PF01370"/>
    </source>
</evidence>
<accession>A0A2S9WX41</accession>
<dbReference type="GO" id="GO:0005737">
    <property type="term" value="C:cytoplasm"/>
    <property type="evidence" value="ECO:0007669"/>
    <property type="project" value="TreeGrafter"/>
</dbReference>
<dbReference type="PANTHER" id="PTHR48079">
    <property type="entry name" value="PROTEIN YEEZ"/>
    <property type="match status" value="1"/>
</dbReference>
<dbReference type="PANTHER" id="PTHR48079:SF6">
    <property type="entry name" value="NAD(P)-BINDING DOMAIN-CONTAINING PROTEIN-RELATED"/>
    <property type="match status" value="1"/>
</dbReference>
<dbReference type="AlphaFoldDB" id="A0A2S9WX41"/>
<dbReference type="EMBL" id="MQUC01000003">
    <property type="protein sequence ID" value="PRP68011.1"/>
    <property type="molecule type" value="Genomic_DNA"/>
</dbReference>
<comment type="caution">
    <text evidence="2">The sequence shown here is derived from an EMBL/GenBank/DDBJ whole genome shotgun (WGS) entry which is preliminary data.</text>
</comment>
<dbReference type="InterPro" id="IPR001509">
    <property type="entry name" value="Epimerase_deHydtase"/>
</dbReference>
<dbReference type="Proteomes" id="UP000239532">
    <property type="component" value="Unassembled WGS sequence"/>
</dbReference>
<protein>
    <submittedName>
        <fullName evidence="2">Nucleoside-diphosphate sugar epimerase</fullName>
    </submittedName>
</protein>
<dbReference type="InterPro" id="IPR051783">
    <property type="entry name" value="NAD(P)-dependent_oxidoreduct"/>
</dbReference>
<sequence length="333" mass="37300">MILVTGGTGLVGGHLLYRFRESELTINAIYRTKASIDKTRRIFDSYEDGAASLVDNINWIQADILDLPSLENAMEGVKQVYHCAAALDADSFEQLKKVNVTGTQHLIDLSIARKVEKFCYVSSIATLGNPLGDQSINEEDFFNPDAKNTDYAISKYGGEMEAWRASQEGLPVIIVNPGVILGEGCYDTGSGQLFSKTANNQPFYVSGSSGFVDVRDVVSIMQQLMESSIKNERFILIAENQLFKDLLDLISTSLNSKKPYFKLRKWMLYTVYALLKIPSWLGIVKGLSIAQIETFTSRTIYSNDKVTEALSYEFKDLKQTIERVALNYQKQKN</sequence>
<dbReference type="SUPFAM" id="SSF51735">
    <property type="entry name" value="NAD(P)-binding Rossmann-fold domains"/>
    <property type="match status" value="1"/>
</dbReference>
<evidence type="ECO:0000313" key="2">
    <source>
        <dbReference type="EMBL" id="PRP68011.1"/>
    </source>
</evidence>
<dbReference type="OrthoDB" id="596910at2"/>
<keyword evidence="3" id="KW-1185">Reference proteome</keyword>
<name>A0A2S9WX41_9FLAO</name>
<proteinExistence type="predicted"/>
<gene>
    <name evidence="2" type="ORF">BST86_13380</name>
</gene>
<reference evidence="2 3" key="1">
    <citation type="submission" date="2016-11" db="EMBL/GenBank/DDBJ databases">
        <title>Trade-off between light-utilization and light-protection in marine flavobacteria.</title>
        <authorList>
            <person name="Kumagai Y."/>
        </authorList>
    </citation>
    <scope>NUCLEOTIDE SEQUENCE [LARGE SCALE GENOMIC DNA]</scope>
    <source>
        <strain evidence="2 3">JCM 17109</strain>
    </source>
</reference>
<dbReference type="InterPro" id="IPR036291">
    <property type="entry name" value="NAD(P)-bd_dom_sf"/>
</dbReference>
<organism evidence="2 3">
    <name type="scientific">Nonlabens agnitus</name>
    <dbReference type="NCBI Taxonomy" id="870484"/>
    <lineage>
        <taxon>Bacteria</taxon>
        <taxon>Pseudomonadati</taxon>
        <taxon>Bacteroidota</taxon>
        <taxon>Flavobacteriia</taxon>
        <taxon>Flavobacteriales</taxon>
        <taxon>Flavobacteriaceae</taxon>
        <taxon>Nonlabens</taxon>
    </lineage>
</organism>
<evidence type="ECO:0000313" key="3">
    <source>
        <dbReference type="Proteomes" id="UP000239532"/>
    </source>
</evidence>
<feature type="domain" description="NAD-dependent epimerase/dehydratase" evidence="1">
    <location>
        <begin position="2"/>
        <end position="228"/>
    </location>
</feature>
<dbReference type="Pfam" id="PF01370">
    <property type="entry name" value="Epimerase"/>
    <property type="match status" value="1"/>
</dbReference>
<dbReference type="GO" id="GO:0004029">
    <property type="term" value="F:aldehyde dehydrogenase (NAD+) activity"/>
    <property type="evidence" value="ECO:0007669"/>
    <property type="project" value="TreeGrafter"/>
</dbReference>